<dbReference type="AlphaFoldDB" id="A0A6G9CU22"/>
<gene>
    <name evidence="1" type="ORF">G9444_3135</name>
</gene>
<proteinExistence type="predicted"/>
<evidence type="ECO:0000313" key="2">
    <source>
        <dbReference type="Proteomes" id="UP000502345"/>
    </source>
</evidence>
<organism evidence="1 2">
    <name type="scientific">Rhodococcus erythropolis</name>
    <name type="common">Arthrobacter picolinophilus</name>
    <dbReference type="NCBI Taxonomy" id="1833"/>
    <lineage>
        <taxon>Bacteria</taxon>
        <taxon>Bacillati</taxon>
        <taxon>Actinomycetota</taxon>
        <taxon>Actinomycetes</taxon>
        <taxon>Mycobacteriales</taxon>
        <taxon>Nocardiaceae</taxon>
        <taxon>Rhodococcus</taxon>
        <taxon>Rhodococcus erythropolis group</taxon>
    </lineage>
</organism>
<reference evidence="1 2" key="1">
    <citation type="submission" date="2020-03" db="EMBL/GenBank/DDBJ databases">
        <title>Screen low temperature-resistant strains for efficient degradation of petroleum hydrocarbons under the low temperature.</title>
        <authorList>
            <person name="Wang Y."/>
            <person name="Chen J."/>
        </authorList>
    </citation>
    <scope>NUCLEOTIDE SEQUENCE [LARGE SCALE GENOMIC DNA]</scope>
    <source>
        <strain evidence="1 2">KB1</strain>
    </source>
</reference>
<dbReference type="Proteomes" id="UP000502345">
    <property type="component" value="Chromosome"/>
</dbReference>
<sequence length="40" mass="4715">MRVESMSRIVTVFGWIETNSTPHERAYSTEIDCNTMYFDP</sequence>
<evidence type="ECO:0000313" key="1">
    <source>
        <dbReference type="EMBL" id="QIP40379.1"/>
    </source>
</evidence>
<dbReference type="EMBL" id="CP050124">
    <property type="protein sequence ID" value="QIP40379.1"/>
    <property type="molecule type" value="Genomic_DNA"/>
</dbReference>
<name>A0A6G9CU22_RHOER</name>
<accession>A0A6G9CU22</accession>
<protein>
    <submittedName>
        <fullName evidence="1">Uncharacterized protein</fullName>
    </submittedName>
</protein>